<dbReference type="PANTHER" id="PTHR43333:SF1">
    <property type="entry name" value="D-ISOMER SPECIFIC 2-HYDROXYACID DEHYDROGENASE NAD-BINDING DOMAIN-CONTAINING PROTEIN"/>
    <property type="match status" value="1"/>
</dbReference>
<keyword evidence="5" id="KW-1185">Reference proteome</keyword>
<dbReference type="PANTHER" id="PTHR43333">
    <property type="entry name" value="2-HACID_DH_C DOMAIN-CONTAINING PROTEIN"/>
    <property type="match status" value="1"/>
</dbReference>
<name>A0A8H7ABQ0_9EURO</name>
<dbReference type="EMBL" id="JAACFV010000145">
    <property type="protein sequence ID" value="KAF7504217.1"/>
    <property type="molecule type" value="Genomic_DNA"/>
</dbReference>
<dbReference type="GO" id="GO:0051287">
    <property type="term" value="F:NAD binding"/>
    <property type="evidence" value="ECO:0007669"/>
    <property type="project" value="InterPro"/>
</dbReference>
<reference evidence="4" key="1">
    <citation type="submission" date="2020-02" db="EMBL/GenBank/DDBJ databases">
        <authorList>
            <person name="Palmer J.M."/>
        </authorList>
    </citation>
    <scope>NUCLEOTIDE SEQUENCE</scope>
    <source>
        <strain evidence="4">EPUS1.4</strain>
        <tissue evidence="4">Thallus</tissue>
    </source>
</reference>
<evidence type="ECO:0000313" key="4">
    <source>
        <dbReference type="EMBL" id="KAF7504217.1"/>
    </source>
</evidence>
<dbReference type="SUPFAM" id="SSF51735">
    <property type="entry name" value="NAD(P)-binding Rossmann-fold domains"/>
    <property type="match status" value="1"/>
</dbReference>
<comment type="caution">
    <text evidence="4">The sequence shown here is derived from an EMBL/GenBank/DDBJ whole genome shotgun (WGS) entry which is preliminary data.</text>
</comment>
<feature type="domain" description="D-isomer specific 2-hydroxyacid dehydrogenase NAD-binding" evidence="3">
    <location>
        <begin position="168"/>
        <end position="238"/>
    </location>
</feature>
<gene>
    <name evidence="4" type="ORF">GJ744_002590</name>
</gene>
<dbReference type="InterPro" id="IPR006140">
    <property type="entry name" value="D-isomer_DH_NAD-bd"/>
</dbReference>
<dbReference type="InterPro" id="IPR036291">
    <property type="entry name" value="NAD(P)-bd_dom_sf"/>
</dbReference>
<sequence length="412" mass="44944">MQTSTITVINPLSKDNVVAPYQHLARLAQLRTLAEYPLPKKMGTIPMESSIPTDKHILFALPFPEASFQQALAALTIAHPSYRTTYRETAFKDPTIDESAWSDVDILVTFNCLPASPSLCPRLKLIHFISAGIDAHLSHSMLTSTDISVTTSTGIHGPPMAEWFILGLLAHQTGLPDLYDLQRKREWGNVMKFASRKSLQGQRLGILGYGGIGRQAARLAQALGMEVLAYTASAKKTPESRRLTTYTIPGTGDVEGTIPSEWFSGTDKSSLHHFLSQKLDILLIAVPLSTNTRHLLGWEEFEVLATNSPSSAPNGGGPFVSNLARGDVVVQEDLVSSLNNGLIRGAAVDVADPEPLPSESTLWDAKNIFITPHMSGVTLDSLKHVVEILNINLGKWEGGESLINLFKRTRGY</sequence>
<accession>A0A8H7ABQ0</accession>
<dbReference type="InterPro" id="IPR029752">
    <property type="entry name" value="D-isomer_DH_CS1"/>
</dbReference>
<feature type="domain" description="D-isomer specific 2-hydroxyacid dehydrogenase NAD-binding" evidence="3">
    <location>
        <begin position="268"/>
        <end position="375"/>
    </location>
</feature>
<dbReference type="OrthoDB" id="298012at2759"/>
<evidence type="ECO:0000259" key="3">
    <source>
        <dbReference type="Pfam" id="PF02826"/>
    </source>
</evidence>
<dbReference type="Pfam" id="PF02826">
    <property type="entry name" value="2-Hacid_dh_C"/>
    <property type="match status" value="2"/>
</dbReference>
<dbReference type="Gene3D" id="3.40.50.720">
    <property type="entry name" value="NAD(P)-binding Rossmann-like Domain"/>
    <property type="match status" value="2"/>
</dbReference>
<organism evidence="4 5">
    <name type="scientific">Endocarpon pusillum</name>
    <dbReference type="NCBI Taxonomy" id="364733"/>
    <lineage>
        <taxon>Eukaryota</taxon>
        <taxon>Fungi</taxon>
        <taxon>Dikarya</taxon>
        <taxon>Ascomycota</taxon>
        <taxon>Pezizomycotina</taxon>
        <taxon>Eurotiomycetes</taxon>
        <taxon>Chaetothyriomycetidae</taxon>
        <taxon>Verrucariales</taxon>
        <taxon>Verrucariaceae</taxon>
        <taxon>Endocarpon</taxon>
    </lineage>
</organism>
<dbReference type="AlphaFoldDB" id="A0A8H7ABQ0"/>
<proteinExistence type="predicted"/>
<keyword evidence="1" id="KW-0560">Oxidoreductase</keyword>
<dbReference type="PROSITE" id="PS00065">
    <property type="entry name" value="D_2_HYDROXYACID_DH_1"/>
    <property type="match status" value="1"/>
</dbReference>
<evidence type="ECO:0000256" key="2">
    <source>
        <dbReference type="ARBA" id="ARBA00023027"/>
    </source>
</evidence>
<evidence type="ECO:0000313" key="5">
    <source>
        <dbReference type="Proteomes" id="UP000606974"/>
    </source>
</evidence>
<protein>
    <recommendedName>
        <fullName evidence="3">D-isomer specific 2-hydroxyacid dehydrogenase NAD-binding domain-containing protein</fullName>
    </recommendedName>
</protein>
<dbReference type="GO" id="GO:0016491">
    <property type="term" value="F:oxidoreductase activity"/>
    <property type="evidence" value="ECO:0007669"/>
    <property type="project" value="UniProtKB-KW"/>
</dbReference>
<evidence type="ECO:0000256" key="1">
    <source>
        <dbReference type="ARBA" id="ARBA00023002"/>
    </source>
</evidence>
<dbReference type="SUPFAM" id="SSF52283">
    <property type="entry name" value="Formate/glycerate dehydrogenase catalytic domain-like"/>
    <property type="match status" value="1"/>
</dbReference>
<dbReference type="Proteomes" id="UP000606974">
    <property type="component" value="Unassembled WGS sequence"/>
</dbReference>
<keyword evidence="2" id="KW-0520">NAD</keyword>